<dbReference type="SMART" id="SM00267">
    <property type="entry name" value="GGDEF"/>
    <property type="match status" value="1"/>
</dbReference>
<dbReference type="SMART" id="SM00065">
    <property type="entry name" value="GAF"/>
    <property type="match status" value="1"/>
</dbReference>
<dbReference type="Proteomes" id="UP000193834">
    <property type="component" value="Unassembled WGS sequence"/>
</dbReference>
<reference evidence="1 2" key="1">
    <citation type="submission" date="2017-04" db="EMBL/GenBank/DDBJ databases">
        <authorList>
            <person name="Afonso C.L."/>
            <person name="Miller P.J."/>
            <person name="Scott M.A."/>
            <person name="Spackman E."/>
            <person name="Goraichik I."/>
            <person name="Dimitrov K.M."/>
            <person name="Suarez D.L."/>
            <person name="Swayne D.E."/>
        </authorList>
    </citation>
    <scope>NUCLEOTIDE SEQUENCE [LARGE SCALE GENOMIC DNA]</scope>
    <source>
        <strain evidence="1 2">11</strain>
    </source>
</reference>
<dbReference type="SUPFAM" id="SSF55073">
    <property type="entry name" value="Nucleotide cyclase"/>
    <property type="match status" value="1"/>
</dbReference>
<dbReference type="GO" id="GO:0052621">
    <property type="term" value="F:diguanylate cyclase activity"/>
    <property type="evidence" value="ECO:0007669"/>
    <property type="project" value="TreeGrafter"/>
</dbReference>
<dbReference type="SUPFAM" id="SSF55781">
    <property type="entry name" value="GAF domain-like"/>
    <property type="match status" value="2"/>
</dbReference>
<dbReference type="InterPro" id="IPR000160">
    <property type="entry name" value="GGDEF_dom"/>
</dbReference>
<accession>A0A1X7IIW0</accession>
<dbReference type="Gene3D" id="3.30.70.270">
    <property type="match status" value="1"/>
</dbReference>
<dbReference type="InterPro" id="IPR003018">
    <property type="entry name" value="GAF"/>
</dbReference>
<dbReference type="GO" id="GO:0005886">
    <property type="term" value="C:plasma membrane"/>
    <property type="evidence" value="ECO:0007669"/>
    <property type="project" value="TreeGrafter"/>
</dbReference>
<dbReference type="CDD" id="cd01949">
    <property type="entry name" value="GGDEF"/>
    <property type="match status" value="1"/>
</dbReference>
<gene>
    <name evidence="1" type="ORF">SAMN06295960_0477</name>
</gene>
<sequence>MTDRQFPHHRSLTITESSNPNAASMYCKADPVEHSDSFIPSDITEHDLPYIESFVRQAYSSWLWHIPRHVVQELGTPALYSYDGILLSEGSWNQQEERGFDSERLVQASIKSGRTEMCLYEDQAYVSVPICSHQSELVFAVLVYEAKEDWTRSEALAIEGWALQLQQGFYREYEQLFIDDLNRARCHAEFEAKRRDTVCDMIQTIHHHIDVDAVLAQIMLGVKKLLPTATAEVYVTQELRIDNPRVKVLMFQPWEDTIVKQAFITGSVCSDERDDGCEIALALKGKQGAYGVLKLLFEQDVPEPSELQFVQLIVEAAGAAFENAKLHEQANAVIQELSFINDLTTRINQTLHLKEIFDDATQELSRVFQAEYCILLQYHEELARYELVSQNVREDHDSIQETICFYKHLPIVKEPFIISDAMEQSYGQIDFFEVLNLRSVIAAPLIAGGVIKGIVIVGDSEPRFFTYDNFKLLQKLAQHMGLAIANATLHAQVKHLADKDQLTGLYARHYLNQQIDEQQRSTRCGSLIVIDIDFFKLINDTYGHLMGDQILSQVSRVISSSIREGDIAARWGGEEIAIYFPNLHASNAYKIAERIRKRIEKETEPSITVSSGIAQWGQHDEHISVESLFNRADMALYQAKQMGRNTIHIHAEAE</sequence>
<organism evidence="1 2">
    <name type="scientific">Paenibacillus aquistagni</name>
    <dbReference type="NCBI Taxonomy" id="1852522"/>
    <lineage>
        <taxon>Bacteria</taxon>
        <taxon>Bacillati</taxon>
        <taxon>Bacillota</taxon>
        <taxon>Bacilli</taxon>
        <taxon>Bacillales</taxon>
        <taxon>Paenibacillaceae</taxon>
        <taxon>Paenibacillus</taxon>
    </lineage>
</organism>
<dbReference type="RefSeq" id="WP_085492739.1">
    <property type="nucleotide sequence ID" value="NZ_FXAZ01000001.1"/>
</dbReference>
<dbReference type="InterPro" id="IPR029787">
    <property type="entry name" value="Nucleotide_cyclase"/>
</dbReference>
<evidence type="ECO:0000313" key="1">
    <source>
        <dbReference type="EMBL" id="SMG14391.1"/>
    </source>
</evidence>
<keyword evidence="2" id="KW-1185">Reference proteome</keyword>
<dbReference type="GO" id="GO:1902201">
    <property type="term" value="P:negative regulation of bacterial-type flagellum-dependent cell motility"/>
    <property type="evidence" value="ECO:0007669"/>
    <property type="project" value="TreeGrafter"/>
</dbReference>
<dbReference type="STRING" id="1852522.SAMN06295960_0477"/>
<dbReference type="PANTHER" id="PTHR45138">
    <property type="entry name" value="REGULATORY COMPONENTS OF SENSORY TRANSDUCTION SYSTEM"/>
    <property type="match status" value="1"/>
</dbReference>
<dbReference type="PANTHER" id="PTHR45138:SF9">
    <property type="entry name" value="DIGUANYLATE CYCLASE DGCM-RELATED"/>
    <property type="match status" value="1"/>
</dbReference>
<evidence type="ECO:0000313" key="2">
    <source>
        <dbReference type="Proteomes" id="UP000193834"/>
    </source>
</evidence>
<dbReference type="AlphaFoldDB" id="A0A1X7IIW0"/>
<dbReference type="InterPro" id="IPR050469">
    <property type="entry name" value="Diguanylate_Cyclase"/>
</dbReference>
<dbReference type="Gene3D" id="3.30.450.40">
    <property type="match status" value="2"/>
</dbReference>
<proteinExistence type="predicted"/>
<protein>
    <submittedName>
        <fullName evidence="1">Diguanylate cyclase (GGDEF) domain-containing protein</fullName>
    </submittedName>
</protein>
<dbReference type="EMBL" id="FXAZ01000001">
    <property type="protein sequence ID" value="SMG14391.1"/>
    <property type="molecule type" value="Genomic_DNA"/>
</dbReference>
<dbReference type="GO" id="GO:0043709">
    <property type="term" value="P:cell adhesion involved in single-species biofilm formation"/>
    <property type="evidence" value="ECO:0007669"/>
    <property type="project" value="TreeGrafter"/>
</dbReference>
<dbReference type="FunFam" id="3.30.70.270:FF:000001">
    <property type="entry name" value="Diguanylate cyclase domain protein"/>
    <property type="match status" value="1"/>
</dbReference>
<dbReference type="InterPro" id="IPR029016">
    <property type="entry name" value="GAF-like_dom_sf"/>
</dbReference>
<dbReference type="Pfam" id="PF01590">
    <property type="entry name" value="GAF"/>
    <property type="match status" value="1"/>
</dbReference>
<dbReference type="OrthoDB" id="9759607at2"/>
<dbReference type="PROSITE" id="PS50887">
    <property type="entry name" value="GGDEF"/>
    <property type="match status" value="1"/>
</dbReference>
<name>A0A1X7IIW0_9BACL</name>
<dbReference type="NCBIfam" id="TIGR00254">
    <property type="entry name" value="GGDEF"/>
    <property type="match status" value="1"/>
</dbReference>
<dbReference type="InterPro" id="IPR043128">
    <property type="entry name" value="Rev_trsase/Diguanyl_cyclase"/>
</dbReference>
<dbReference type="Pfam" id="PF00990">
    <property type="entry name" value="GGDEF"/>
    <property type="match status" value="1"/>
</dbReference>